<evidence type="ECO:0000256" key="1">
    <source>
        <dbReference type="SAM" id="Phobius"/>
    </source>
</evidence>
<evidence type="ECO:0000313" key="2">
    <source>
        <dbReference type="EMBL" id="MDO1450625.1"/>
    </source>
</evidence>
<keyword evidence="1" id="KW-0472">Membrane</keyword>
<protein>
    <submittedName>
        <fullName evidence="2">DUF5684 domain-containing protein</fullName>
    </submittedName>
</protein>
<accession>A0ABT8RIJ6</accession>
<gene>
    <name evidence="2" type="ORF">Q0590_30410</name>
</gene>
<feature type="transmembrane region" description="Helical" evidence="1">
    <location>
        <begin position="29"/>
        <end position="47"/>
    </location>
</feature>
<evidence type="ECO:0000313" key="3">
    <source>
        <dbReference type="Proteomes" id="UP001168528"/>
    </source>
</evidence>
<name>A0ABT8RIJ6_9BACT</name>
<keyword evidence="3" id="KW-1185">Reference proteome</keyword>
<dbReference type="EMBL" id="JAUKPO010000033">
    <property type="protein sequence ID" value="MDO1450625.1"/>
    <property type="molecule type" value="Genomic_DNA"/>
</dbReference>
<keyword evidence="1" id="KW-1133">Transmembrane helix</keyword>
<comment type="caution">
    <text evidence="2">The sequence shown here is derived from an EMBL/GenBank/DDBJ whole genome shotgun (WGS) entry which is preliminary data.</text>
</comment>
<reference evidence="2" key="1">
    <citation type="submission" date="2023-07" db="EMBL/GenBank/DDBJ databases">
        <title>The genome sequence of Rhodocytophaga aerolata KACC 12507.</title>
        <authorList>
            <person name="Zhang X."/>
        </authorList>
    </citation>
    <scope>NUCLEOTIDE SEQUENCE</scope>
    <source>
        <strain evidence="2">KACC 12507</strain>
    </source>
</reference>
<dbReference type="Proteomes" id="UP001168528">
    <property type="component" value="Unassembled WGS sequence"/>
</dbReference>
<keyword evidence="1" id="KW-0812">Transmembrane</keyword>
<dbReference type="RefSeq" id="WP_302041426.1">
    <property type="nucleotide sequence ID" value="NZ_JAUKPO010000033.1"/>
</dbReference>
<dbReference type="InterPro" id="IPR043739">
    <property type="entry name" value="DUF5684"/>
</dbReference>
<proteinExistence type="predicted"/>
<dbReference type="Pfam" id="PF18936">
    <property type="entry name" value="DUF5684"/>
    <property type="match status" value="1"/>
</dbReference>
<organism evidence="2 3">
    <name type="scientific">Rhodocytophaga aerolata</name>
    <dbReference type="NCBI Taxonomy" id="455078"/>
    <lineage>
        <taxon>Bacteria</taxon>
        <taxon>Pseudomonadati</taxon>
        <taxon>Bacteroidota</taxon>
        <taxon>Cytophagia</taxon>
        <taxon>Cytophagales</taxon>
        <taxon>Rhodocytophagaceae</taxon>
        <taxon>Rhodocytophaga</taxon>
    </lineage>
</organism>
<feature type="transmembrane region" description="Helical" evidence="1">
    <location>
        <begin position="85"/>
        <end position="101"/>
    </location>
</feature>
<feature type="transmembrane region" description="Helical" evidence="1">
    <location>
        <begin position="53"/>
        <end position="73"/>
    </location>
</feature>
<sequence>MIIVLLYIAMIVATFAGYWKLYEKANKPGWASIIPFYNLVVWFEIIGKPLWHIILLFIPLVNIYVFITMMTGLCKSFGKPGTGNYMAAIFLSFIYVPYLGFSDDVKYVGPAEGTVKAQVA</sequence>
<feature type="transmembrane region" description="Helical" evidence="1">
    <location>
        <begin position="6"/>
        <end position="22"/>
    </location>
</feature>